<accession>A0A8S5VIG1</accession>
<organism evidence="1">
    <name type="scientific">Podoviridae sp. ct9H612</name>
    <dbReference type="NCBI Taxonomy" id="2825226"/>
    <lineage>
        <taxon>Viruses</taxon>
        <taxon>Duplodnaviria</taxon>
        <taxon>Heunggongvirae</taxon>
        <taxon>Uroviricota</taxon>
        <taxon>Caudoviricetes</taxon>
    </lineage>
</organism>
<reference evidence="1" key="1">
    <citation type="journal article" date="2021" name="Proc. Natl. Acad. Sci. U.S.A.">
        <title>A Catalog of Tens of Thousands of Viruses from Human Metagenomes Reveals Hidden Associations with Chronic Diseases.</title>
        <authorList>
            <person name="Tisza M.J."/>
            <person name="Buck C.B."/>
        </authorList>
    </citation>
    <scope>NUCLEOTIDE SEQUENCE</scope>
    <source>
        <strain evidence="1">Ct9H612</strain>
    </source>
</reference>
<name>A0A8S5VIG1_9CAUD</name>
<proteinExistence type="predicted"/>
<evidence type="ECO:0000313" key="1">
    <source>
        <dbReference type="EMBL" id="DAG06553.1"/>
    </source>
</evidence>
<protein>
    <submittedName>
        <fullName evidence="1">Uncharacterized protein</fullName>
    </submittedName>
</protein>
<dbReference type="EMBL" id="BK016274">
    <property type="protein sequence ID" value="DAG06553.1"/>
    <property type="molecule type" value="Genomic_DNA"/>
</dbReference>
<sequence>MAISPAQSALATVKARWRGLFVCMEGEAMDLESLLAWLRERMDDGEYATAEAFLNDMAKKNVDADEYRSSAEARMKEYADSEAAMKEDIQSLKARNYDLLMQIPADNNGEADGDGVVVEDVDDDGTVYHIDNLFTDEQKEGMNNGN</sequence>